<feature type="region of interest" description="Disordered" evidence="1">
    <location>
        <begin position="49"/>
        <end position="105"/>
    </location>
</feature>
<feature type="compositionally biased region" description="Basic and acidic residues" evidence="1">
    <location>
        <begin position="50"/>
        <end position="74"/>
    </location>
</feature>
<proteinExistence type="predicted"/>
<evidence type="ECO:0000313" key="4">
    <source>
        <dbReference type="Proteomes" id="UP001221413"/>
    </source>
</evidence>
<dbReference type="EMBL" id="JAQGDS010000004">
    <property type="protein sequence ID" value="KAJ6261297.1"/>
    <property type="molecule type" value="Genomic_DNA"/>
</dbReference>
<protein>
    <recommendedName>
        <fullName evidence="2">Myb-like DNA-binding domain-containing protein</fullName>
    </recommendedName>
</protein>
<feature type="compositionally biased region" description="Acidic residues" evidence="1">
    <location>
        <begin position="95"/>
        <end position="105"/>
    </location>
</feature>
<evidence type="ECO:0000259" key="2">
    <source>
        <dbReference type="Pfam" id="PF22980"/>
    </source>
</evidence>
<feature type="compositionally biased region" description="Basic residues" evidence="1">
    <location>
        <begin position="81"/>
        <end position="91"/>
    </location>
</feature>
<evidence type="ECO:0000256" key="1">
    <source>
        <dbReference type="SAM" id="MobiDB-lite"/>
    </source>
</evidence>
<comment type="caution">
    <text evidence="3">The sequence shown here is derived from an EMBL/GenBank/DDBJ whole genome shotgun (WGS) entry which is preliminary data.</text>
</comment>
<evidence type="ECO:0000313" key="3">
    <source>
        <dbReference type="EMBL" id="KAJ6261297.1"/>
    </source>
</evidence>
<dbReference type="Pfam" id="PF22980">
    <property type="entry name" value="Myb_DNA-bind_8"/>
    <property type="match status" value="1"/>
</dbReference>
<sequence length="105" mass="11702">MGAVDNETFLLCCLQHTTDPKIDLAAVAKDLGYASATVVGNRLRSLRKKLQSEKDEKQKEPEVSKEKKDTETKPKPAASSKPKRSAKRKRTSRDDENETTPDDSN</sequence>
<gene>
    <name evidence="3" type="ORF">Dda_3966</name>
</gene>
<keyword evidence="4" id="KW-1185">Reference proteome</keyword>
<dbReference type="InterPro" id="IPR054505">
    <property type="entry name" value="Myb_DNA-bind_8"/>
</dbReference>
<organism evidence="3 4">
    <name type="scientific">Drechslerella dactyloides</name>
    <name type="common">Nematode-trapping fungus</name>
    <name type="synonym">Arthrobotrys dactyloides</name>
    <dbReference type="NCBI Taxonomy" id="74499"/>
    <lineage>
        <taxon>Eukaryota</taxon>
        <taxon>Fungi</taxon>
        <taxon>Dikarya</taxon>
        <taxon>Ascomycota</taxon>
        <taxon>Pezizomycotina</taxon>
        <taxon>Orbiliomycetes</taxon>
        <taxon>Orbiliales</taxon>
        <taxon>Orbiliaceae</taxon>
        <taxon>Drechslerella</taxon>
    </lineage>
</organism>
<dbReference type="Proteomes" id="UP001221413">
    <property type="component" value="Unassembled WGS sequence"/>
</dbReference>
<dbReference type="AlphaFoldDB" id="A0AAD6J3C4"/>
<accession>A0AAD6J3C4</accession>
<feature type="domain" description="Myb-like DNA-binding" evidence="2">
    <location>
        <begin position="5"/>
        <end position="50"/>
    </location>
</feature>
<name>A0AAD6J3C4_DREDA</name>
<reference evidence="3" key="1">
    <citation type="submission" date="2023-01" db="EMBL/GenBank/DDBJ databases">
        <title>The chitinases involved in constricting ring structure development in the nematode-trapping fungus Drechslerella dactyloides.</title>
        <authorList>
            <person name="Wang R."/>
            <person name="Zhang L."/>
            <person name="Tang P."/>
            <person name="Li S."/>
            <person name="Liang L."/>
        </authorList>
    </citation>
    <scope>NUCLEOTIDE SEQUENCE</scope>
    <source>
        <strain evidence="3">YMF1.00031</strain>
    </source>
</reference>